<dbReference type="Gene3D" id="2.160.20.110">
    <property type="match status" value="1"/>
</dbReference>
<dbReference type="Pfam" id="PF12733">
    <property type="entry name" value="Cadherin-like"/>
    <property type="match status" value="1"/>
</dbReference>
<dbReference type="SUPFAM" id="SSF49363">
    <property type="entry name" value="Purple acid phosphatase, N-terminal domain"/>
    <property type="match status" value="1"/>
</dbReference>
<dbReference type="InterPro" id="IPR025883">
    <property type="entry name" value="Cadherin-like_domain"/>
</dbReference>
<feature type="domain" description="SLH" evidence="4">
    <location>
        <begin position="1476"/>
        <end position="1537"/>
    </location>
</feature>
<dbReference type="InterPro" id="IPR036116">
    <property type="entry name" value="FN3_sf"/>
</dbReference>
<gene>
    <name evidence="5" type="ORF">K0U00_00240</name>
</gene>
<evidence type="ECO:0000313" key="5">
    <source>
        <dbReference type="EMBL" id="MBW7452467.1"/>
    </source>
</evidence>
<feature type="domain" description="SLH" evidence="4">
    <location>
        <begin position="1415"/>
        <end position="1474"/>
    </location>
</feature>
<reference evidence="5 6" key="1">
    <citation type="submission" date="2021-07" db="EMBL/GenBank/DDBJ databases">
        <title>Paenibacillus radiodurans sp. nov., isolated from the southeastern edge of Tengger Desert.</title>
        <authorList>
            <person name="Zhang G."/>
        </authorList>
    </citation>
    <scope>NUCLEOTIDE SEQUENCE [LARGE SCALE GENOMIC DNA]</scope>
    <source>
        <strain evidence="5 6">CCM 7311</strain>
    </source>
</reference>
<evidence type="ECO:0000256" key="2">
    <source>
        <dbReference type="SAM" id="SignalP"/>
    </source>
</evidence>
<dbReference type="Pfam" id="PF00149">
    <property type="entry name" value="Metallophos"/>
    <property type="match status" value="1"/>
</dbReference>
<feature type="domain" description="SLH" evidence="4">
    <location>
        <begin position="1351"/>
        <end position="1414"/>
    </location>
</feature>
<dbReference type="InterPro" id="IPR004843">
    <property type="entry name" value="Calcineurin-like_PHP"/>
</dbReference>
<keyword evidence="6" id="KW-1185">Reference proteome</keyword>
<dbReference type="PROSITE" id="PS51272">
    <property type="entry name" value="SLH"/>
    <property type="match status" value="3"/>
</dbReference>
<dbReference type="PANTHER" id="PTHR45867">
    <property type="entry name" value="PURPLE ACID PHOSPHATASE"/>
    <property type="match status" value="1"/>
</dbReference>
<accession>A0ABS7BUZ7</accession>
<dbReference type="SUPFAM" id="SSF49265">
    <property type="entry name" value="Fibronectin type III"/>
    <property type="match status" value="1"/>
</dbReference>
<feature type="chain" id="PRO_5047213069" evidence="2">
    <location>
        <begin position="30"/>
        <end position="1537"/>
    </location>
</feature>
<evidence type="ECO:0000313" key="6">
    <source>
        <dbReference type="Proteomes" id="UP001519887"/>
    </source>
</evidence>
<dbReference type="Gene3D" id="2.60.40.380">
    <property type="entry name" value="Purple acid phosphatase-like, N-terminal"/>
    <property type="match status" value="1"/>
</dbReference>
<protein>
    <submittedName>
        <fullName evidence="5">S-layer homology domain-containing protein</fullName>
    </submittedName>
</protein>
<feature type="domain" description="Fibronectin type-III" evidence="3">
    <location>
        <begin position="917"/>
        <end position="1002"/>
    </location>
</feature>
<feature type="signal peptide" evidence="2">
    <location>
        <begin position="1"/>
        <end position="29"/>
    </location>
</feature>
<dbReference type="Pfam" id="PF00395">
    <property type="entry name" value="SLH"/>
    <property type="match status" value="3"/>
</dbReference>
<dbReference type="Proteomes" id="UP001519887">
    <property type="component" value="Unassembled WGS sequence"/>
</dbReference>
<dbReference type="InterPro" id="IPR008963">
    <property type="entry name" value="Purple_acid_Pase-like_N"/>
</dbReference>
<dbReference type="Pfam" id="PF00041">
    <property type="entry name" value="fn3"/>
    <property type="match status" value="1"/>
</dbReference>
<dbReference type="InterPro" id="IPR003961">
    <property type="entry name" value="FN3_dom"/>
</dbReference>
<dbReference type="SMART" id="SM00060">
    <property type="entry name" value="FN3"/>
    <property type="match status" value="3"/>
</dbReference>
<evidence type="ECO:0000259" key="4">
    <source>
        <dbReference type="PROSITE" id="PS51272"/>
    </source>
</evidence>
<dbReference type="PROSITE" id="PS50853">
    <property type="entry name" value="FN3"/>
    <property type="match status" value="1"/>
</dbReference>
<dbReference type="InterPro" id="IPR013783">
    <property type="entry name" value="Ig-like_fold"/>
</dbReference>
<dbReference type="InterPro" id="IPR015914">
    <property type="entry name" value="PAPs_N"/>
</dbReference>
<organism evidence="5 6">
    <name type="scientific">Paenibacillus sepulcri</name>
    <dbReference type="NCBI Taxonomy" id="359917"/>
    <lineage>
        <taxon>Bacteria</taxon>
        <taxon>Bacillati</taxon>
        <taxon>Bacillota</taxon>
        <taxon>Bacilli</taxon>
        <taxon>Bacillales</taxon>
        <taxon>Paenibacillaceae</taxon>
        <taxon>Paenibacillus</taxon>
    </lineage>
</organism>
<dbReference type="PANTHER" id="PTHR45867:SF3">
    <property type="entry name" value="ACID PHOSPHATASE TYPE 7"/>
    <property type="match status" value="1"/>
</dbReference>
<proteinExistence type="predicted"/>
<dbReference type="CDD" id="cd00063">
    <property type="entry name" value="FN3"/>
    <property type="match status" value="2"/>
</dbReference>
<dbReference type="RefSeq" id="WP_210044353.1">
    <property type="nucleotide sequence ID" value="NZ_JBHLVU010000004.1"/>
</dbReference>
<dbReference type="Gene3D" id="2.60.40.10">
    <property type="entry name" value="Immunoglobulins"/>
    <property type="match status" value="2"/>
</dbReference>
<dbReference type="InterPro" id="IPR001119">
    <property type="entry name" value="SLH_dom"/>
</dbReference>
<dbReference type="Pfam" id="PF16656">
    <property type="entry name" value="Pur_ac_phosph_N"/>
    <property type="match status" value="1"/>
</dbReference>
<keyword evidence="1 2" id="KW-0732">Signal</keyword>
<sequence length="1537" mass="166017">MPRNKLLSSLLVVVLLLSFFANFSSKVYAEEVIAEDKPVLNNGIYEISNPEQLLYISQNFGDPDIPKDGYYKLMNDIDMKLITNFEPFGRFYGTFDGNHKVIANLRIDMPNSGTVGFFNHLGDSDVQAVAKNLGLVDVYIRGGQTVGGVAGMLWGTVENVYVTGEVIGSDHSVGGIAGRIPEYSSGTIKQTPAPDKAAHPTIRNSYSLVNVREEGTKDSQGGLAGRVLNPNTLIENSYSAGIIDGYTRVGGLVGDLRTGVIRNSVAANPLMTAAANSGSVGSAVGRVKAVPDPDPDPDVDLYPPAVATDLLSFDKMKKVGDASGESFDGTTKTDAQLYDQATYEALGWDFGHTWEMLTVTDGGKTFSSPVLQGFEHQELAFDFDNYLSSIEVTVQAGDVESNSVTIDVYASDTEDREAKITDYSIIQSAKRPTSDQIKWEQQPHKTFTGLAPSTQYTFWIKVQSEDGKESGWSQFKQYTKYAILTDKMPKDISNSITLDPQTSASLVWSTDNIDLADSTVEIVKKTDSATLPSNQSIRFKGKNEVKEVHMTPGELVFDGIRNFHSVSVTGLEPGTEYIYRVGDAAEDAWSPAGSFKTAPASDDSVMLTYMADPQVSNSSAASAATFKTAQEMFPDASFTYIAGDHTESGSSNGQWDVLFQAGQDSFMKTPVVSALGNHDEENMIKYYMNNPDDPDAGLPSVYSFDYGPAHFTVLNSEHYSGEGLDKQIDWLKQDVADSDKQWHIVMLHKSLYAATDHVDDEDINDLRVALAPVLQELNIDAVLMGHDHSFSRGFVKDGYNAKPEKLADSGSEVFIKPDSPLYIVNGTMGNSKWYQKIKYDNTLYHVSPDYEFIDKTSATYDTSLHQQSFTAVKIEDGVMSLDTYFLEYDANDPNGYAIAPYLYDSIKISKNDYYWPKDSQLTASDVTQNSLSLAWTPANTHAENAQYRLYKDGSVMDTVYGNSYGVTGLNKDTTYNFKVETADASGGWSSNGPAITVRTPGDKPDASSNAALSSLALSGIKLDQTVTGNVYAYTATVPNSVSVTSVTYETADSRASAYLQLDGVRIDNPVNLSVGSNDISVVVTSQAGTKQTYSVDVTRRGIDSWPSSPSNPAAPGQDDFKVSDATKSLLGQDASSILTAPVTVQQNADGVTVNTVNETELLAMMADTANIKAIVVPVSVSRNGKSITSFTPELLTEAGKHEASAKIVLQGDGFAYEIPAAFMNVDALAKKLGLDASTVQKATINVSMNVVSDAAALEAISKSGGKLLSKAVEFAISIASDGKNYDFNDFEGTYINRSFELEDAADPAKSVGAVIHDDSSVSPVPTVFPNVGDRAVAVVKADHNSTYAVIGHSTALTDIANSWAKEFIQTLADKMIINGYEDGTFKPRSNVTRAEFVTMLAGGLGLADKDGASSFTDVSPSAWYGEVVHTVSERGFITGYEDGSFKPNQQISRQEEAVILLRVLKYLNKQPASVDADGFKDSAAIAGYAKQAVSVLATLNIVGGDENGNFNPASFATRAETAKMMMNLMKETDFLSE</sequence>
<dbReference type="InterPro" id="IPR029052">
    <property type="entry name" value="Metallo-depent_PP-like"/>
</dbReference>
<name>A0ABS7BUZ7_9BACL</name>
<comment type="caution">
    <text evidence="5">The sequence shown here is derived from an EMBL/GenBank/DDBJ whole genome shotgun (WGS) entry which is preliminary data.</text>
</comment>
<dbReference type="EMBL" id="JAHZIK010000002">
    <property type="protein sequence ID" value="MBW7452467.1"/>
    <property type="molecule type" value="Genomic_DNA"/>
</dbReference>
<dbReference type="SUPFAM" id="SSF56300">
    <property type="entry name" value="Metallo-dependent phosphatases"/>
    <property type="match status" value="1"/>
</dbReference>
<evidence type="ECO:0000256" key="1">
    <source>
        <dbReference type="ARBA" id="ARBA00022729"/>
    </source>
</evidence>
<dbReference type="Gene3D" id="3.60.21.10">
    <property type="match status" value="1"/>
</dbReference>
<evidence type="ECO:0000259" key="3">
    <source>
        <dbReference type="PROSITE" id="PS50853"/>
    </source>
</evidence>